<keyword evidence="3" id="KW-1185">Reference proteome</keyword>
<accession>A0A0A7PM20</accession>
<reference evidence="2 3" key="1">
    <citation type="journal article" date="2015" name="Int. J. Syst. Evol. Microbiol.">
        <title>Description of Sphingopyxis fribergensis sp. nov. - a soil bacterium with the ability to degrade styrene and phenylacetic acid.</title>
        <authorList>
            <person name="Oelschlagel M."/>
            <person name="Ruckert C."/>
            <person name="Kalinowski J."/>
            <person name="Schmidt G."/>
            <person name="Schlomann M."/>
            <person name="Tischler D."/>
        </authorList>
    </citation>
    <scope>NUCLEOTIDE SEQUENCE [LARGE SCALE GENOMIC DNA]</scope>
    <source>
        <strain evidence="2 3">Kp5.2</strain>
    </source>
</reference>
<feature type="transmembrane region" description="Helical" evidence="1">
    <location>
        <begin position="61"/>
        <end position="85"/>
    </location>
</feature>
<protein>
    <submittedName>
        <fullName evidence="2">Putative membrane protein</fullName>
    </submittedName>
</protein>
<evidence type="ECO:0000256" key="1">
    <source>
        <dbReference type="SAM" id="Phobius"/>
    </source>
</evidence>
<dbReference type="Pfam" id="PF06532">
    <property type="entry name" value="NrsF"/>
    <property type="match status" value="1"/>
</dbReference>
<dbReference type="Proteomes" id="UP000030907">
    <property type="component" value="Chromosome"/>
</dbReference>
<keyword evidence="1" id="KW-0472">Membrane</keyword>
<keyword evidence="1" id="KW-1133">Transmembrane helix</keyword>
<dbReference type="RefSeq" id="WP_039574550.1">
    <property type="nucleotide sequence ID" value="NZ_CP009122.1"/>
</dbReference>
<evidence type="ECO:0000313" key="2">
    <source>
        <dbReference type="EMBL" id="AJA08987.1"/>
    </source>
</evidence>
<dbReference type="EMBL" id="CP009122">
    <property type="protein sequence ID" value="AJA08987.1"/>
    <property type="molecule type" value="Genomic_DNA"/>
</dbReference>
<organism evidence="2 3">
    <name type="scientific">Sphingopyxis fribergensis</name>
    <dbReference type="NCBI Taxonomy" id="1515612"/>
    <lineage>
        <taxon>Bacteria</taxon>
        <taxon>Pseudomonadati</taxon>
        <taxon>Pseudomonadota</taxon>
        <taxon>Alphaproteobacteria</taxon>
        <taxon>Sphingomonadales</taxon>
        <taxon>Sphingomonadaceae</taxon>
        <taxon>Sphingopyxis</taxon>
    </lineage>
</organism>
<dbReference type="InterPro" id="IPR009495">
    <property type="entry name" value="NrsF"/>
</dbReference>
<feature type="transmembrane region" description="Helical" evidence="1">
    <location>
        <begin position="28"/>
        <end position="49"/>
    </location>
</feature>
<proteinExistence type="predicted"/>
<evidence type="ECO:0000313" key="3">
    <source>
        <dbReference type="Proteomes" id="UP000030907"/>
    </source>
</evidence>
<dbReference type="AlphaFoldDB" id="A0A0A7PM20"/>
<name>A0A0A7PM20_9SPHN</name>
<gene>
    <name evidence="2" type="ORF">SKP52_10410</name>
</gene>
<feature type="transmembrane region" description="Helical" evidence="1">
    <location>
        <begin position="187"/>
        <end position="209"/>
    </location>
</feature>
<dbReference type="OrthoDB" id="7390889at2"/>
<dbReference type="HOGENOM" id="CLU_1270684_0_0_5"/>
<dbReference type="STRING" id="1515612.SKP52_10410"/>
<feature type="transmembrane region" description="Helical" evidence="1">
    <location>
        <begin position="97"/>
        <end position="121"/>
    </location>
</feature>
<feature type="transmembrane region" description="Helical" evidence="1">
    <location>
        <begin position="133"/>
        <end position="151"/>
    </location>
</feature>
<feature type="transmembrane region" description="Helical" evidence="1">
    <location>
        <begin position="163"/>
        <end position="181"/>
    </location>
</feature>
<keyword evidence="1" id="KW-0812">Transmembrane</keyword>
<dbReference type="KEGG" id="sphk:SKP52_10410"/>
<sequence>MNDASIDDLIDGLAGDLKPVRPRRVARGSLWVAAGWLGVGAALVALFGARHDLAEGAMPPVSMLTFWLIAAAGIAAAWSALRMGLPGVGRDYGGWRWAVGALLALPFAALFVFFGGGHAAAETAHRGFDGQCLVQGVVAGLGVGAALFLWLRAGAPTSPTRAGWVIGIAAGAAGATIIALLCSSDDLVHITLWHASAVPVLGIAGRLLLPRFLRW</sequence>